<gene>
    <name evidence="1" type="ORF">SERLA73DRAFT_157522</name>
</gene>
<dbReference type="InParanoid" id="F8QJH2"/>
<organism evidence="2">
    <name type="scientific">Serpula lacrymans var. lacrymans (strain S7.3)</name>
    <name type="common">Dry rot fungus</name>
    <dbReference type="NCBI Taxonomy" id="936435"/>
    <lineage>
        <taxon>Eukaryota</taxon>
        <taxon>Fungi</taxon>
        <taxon>Dikarya</taxon>
        <taxon>Basidiomycota</taxon>
        <taxon>Agaricomycotina</taxon>
        <taxon>Agaricomycetes</taxon>
        <taxon>Agaricomycetidae</taxon>
        <taxon>Boletales</taxon>
        <taxon>Coniophorineae</taxon>
        <taxon>Serpulaceae</taxon>
        <taxon>Serpula</taxon>
    </lineage>
</organism>
<evidence type="ECO:0000313" key="2">
    <source>
        <dbReference type="Proteomes" id="UP000008063"/>
    </source>
</evidence>
<sequence>MYKKAESDGYDRDRCFAINMRNVARWLNLKHFADVTTVDYADGQVFFDILKHASSHSVDNIQKKGTMDNYTTQVGEGFHQEVREAYKQTNCKNTDPQMARIDENQEAIARIQMLVDNSNLEEAQFQDHETHSSQYGSANPTNLAEDHYKFGSPTKFCNTMTLEADRGWRGFNRMARRFFAAEVAGAKVGEGPIKVKETPHLRGNHSPIIFFIEDWMCNNQELVTLAHTEHTIEKMMREWLPLELQRVQLGIQQEDSLSPSPCIAPL</sequence>
<protein>
    <submittedName>
        <fullName evidence="1">Uncharacterized protein</fullName>
    </submittedName>
</protein>
<dbReference type="EMBL" id="GL945597">
    <property type="protein sequence ID" value="EGN91550.1"/>
    <property type="molecule type" value="Genomic_DNA"/>
</dbReference>
<name>F8QJH2_SERL3</name>
<accession>F8QJH2</accession>
<dbReference type="AlphaFoldDB" id="F8QJH2"/>
<dbReference type="Proteomes" id="UP000008063">
    <property type="component" value="Unassembled WGS sequence"/>
</dbReference>
<dbReference type="OrthoDB" id="3239511at2759"/>
<dbReference type="STRING" id="936435.F8QJH2"/>
<keyword evidence="2" id="KW-1185">Reference proteome</keyword>
<evidence type="ECO:0000313" key="1">
    <source>
        <dbReference type="EMBL" id="EGN91550.1"/>
    </source>
</evidence>
<dbReference type="HOGENOM" id="CLU_1046492_0_0_1"/>
<reference evidence="2" key="1">
    <citation type="journal article" date="2011" name="Science">
        <title>The plant cell wall-decomposing machinery underlies the functional diversity of forest fungi.</title>
        <authorList>
            <person name="Eastwood D.C."/>
            <person name="Floudas D."/>
            <person name="Binder M."/>
            <person name="Majcherczyk A."/>
            <person name="Schneider P."/>
            <person name="Aerts A."/>
            <person name="Asiegbu F.O."/>
            <person name="Baker S.E."/>
            <person name="Barry K."/>
            <person name="Bendiksby M."/>
            <person name="Blumentritt M."/>
            <person name="Coutinho P.M."/>
            <person name="Cullen D."/>
            <person name="de Vries R.P."/>
            <person name="Gathman A."/>
            <person name="Goodell B."/>
            <person name="Henrissat B."/>
            <person name="Ihrmark K."/>
            <person name="Kauserud H."/>
            <person name="Kohler A."/>
            <person name="LaButti K."/>
            <person name="Lapidus A."/>
            <person name="Lavin J.L."/>
            <person name="Lee Y.-H."/>
            <person name="Lindquist E."/>
            <person name="Lilly W."/>
            <person name="Lucas S."/>
            <person name="Morin E."/>
            <person name="Murat C."/>
            <person name="Oguiza J.A."/>
            <person name="Park J."/>
            <person name="Pisabarro A.G."/>
            <person name="Riley R."/>
            <person name="Rosling A."/>
            <person name="Salamov A."/>
            <person name="Schmidt O."/>
            <person name="Schmutz J."/>
            <person name="Skrede I."/>
            <person name="Stenlid J."/>
            <person name="Wiebenga A."/>
            <person name="Xie X."/>
            <person name="Kuees U."/>
            <person name="Hibbett D.S."/>
            <person name="Hoffmeister D."/>
            <person name="Hoegberg N."/>
            <person name="Martin F."/>
            <person name="Grigoriev I.V."/>
            <person name="Watkinson S.C."/>
        </authorList>
    </citation>
    <scope>NUCLEOTIDE SEQUENCE [LARGE SCALE GENOMIC DNA]</scope>
    <source>
        <strain evidence="2">strain S7.3</strain>
    </source>
</reference>
<proteinExistence type="predicted"/>